<sequence length="190" mass="22208">MDQEKISEIILEKENYKIVSEIVNSAFDKAREKVINNFFVSASKIIKDKLDGYWEVSITKADSKKYFKPIRIYKKSHCATGEDLCFCIEFQKQNFTEAWAGFQCIIKKEDVDILKQYIANCNPKYCNEWWATGQYLSVGNGDFVKAIVLDDYSAEKFADEMVKMIKDFEGMANQIDVLKKEKKYKFKCQK</sequence>
<organism evidence="1 2">
    <name type="scientific">Campylobacter concisus UNSWCS</name>
    <dbReference type="NCBI Taxonomy" id="1242968"/>
    <lineage>
        <taxon>Bacteria</taxon>
        <taxon>Pseudomonadati</taxon>
        <taxon>Campylobacterota</taxon>
        <taxon>Epsilonproteobacteria</taxon>
        <taxon>Campylobacterales</taxon>
        <taxon>Campylobacteraceae</taxon>
        <taxon>Campylobacter</taxon>
    </lineage>
</organism>
<gene>
    <name evidence="1" type="ORF">UNSWCS_1745</name>
</gene>
<dbReference type="AlphaFoldDB" id="U2FCX1"/>
<evidence type="ECO:0000313" key="2">
    <source>
        <dbReference type="Proteomes" id="UP000016620"/>
    </source>
</evidence>
<name>U2FCX1_9BACT</name>
<accession>U2FCX1</accession>
<comment type="caution">
    <text evidence="1">The sequence shown here is derived from an EMBL/GenBank/DDBJ whole genome shotgun (WGS) entry which is preliminary data.</text>
</comment>
<proteinExistence type="predicted"/>
<evidence type="ECO:0000313" key="1">
    <source>
        <dbReference type="EMBL" id="ERJ28227.1"/>
    </source>
</evidence>
<reference evidence="1 2" key="1">
    <citation type="journal article" date="2013" name="BMC Genomics">
        <title>Comparative genomics of Campylobacter concisus isolates reveals genetic diversity and provides insights into disease association.</title>
        <authorList>
            <person name="Deshpande N.P."/>
            <person name="Kaakoush N.O."/>
            <person name="Wilkins M.R."/>
            <person name="Mitchell H.M."/>
        </authorList>
    </citation>
    <scope>NUCLEOTIDE SEQUENCE [LARGE SCALE GENOMIC DNA]</scope>
    <source>
        <strain evidence="1 2">UNSWCS</strain>
    </source>
</reference>
<dbReference type="EMBL" id="ANNG01000028">
    <property type="protein sequence ID" value="ERJ28227.1"/>
    <property type="molecule type" value="Genomic_DNA"/>
</dbReference>
<dbReference type="Proteomes" id="UP000016620">
    <property type="component" value="Unassembled WGS sequence"/>
</dbReference>
<protein>
    <submittedName>
        <fullName evidence="1">Uncharacterized protein</fullName>
    </submittedName>
</protein>
<dbReference type="PATRIC" id="fig|1242968.3.peg.1325"/>